<name>A0ABQ9GKN3_9NEOP</name>
<proteinExistence type="predicted"/>
<evidence type="ECO:0000256" key="1">
    <source>
        <dbReference type="SAM" id="MobiDB-lite"/>
    </source>
</evidence>
<reference evidence="2 3" key="1">
    <citation type="submission" date="2023-02" db="EMBL/GenBank/DDBJ databases">
        <title>LHISI_Scaffold_Assembly.</title>
        <authorList>
            <person name="Stuart O.P."/>
            <person name="Cleave R."/>
            <person name="Magrath M.J.L."/>
            <person name="Mikheyev A.S."/>
        </authorList>
    </citation>
    <scope>NUCLEOTIDE SEQUENCE [LARGE SCALE GENOMIC DNA]</scope>
    <source>
        <strain evidence="2">Daus_M_001</strain>
        <tissue evidence="2">Leg muscle</tissue>
    </source>
</reference>
<evidence type="ECO:0000313" key="2">
    <source>
        <dbReference type="EMBL" id="KAJ8872584.1"/>
    </source>
</evidence>
<dbReference type="Proteomes" id="UP001159363">
    <property type="component" value="Chromosome 10"/>
</dbReference>
<accession>A0ABQ9GKN3</accession>
<dbReference type="PANTHER" id="PTHR33626:SF2">
    <property type="match status" value="1"/>
</dbReference>
<gene>
    <name evidence="2" type="ORF">PR048_026190</name>
</gene>
<evidence type="ECO:0000313" key="3">
    <source>
        <dbReference type="Proteomes" id="UP001159363"/>
    </source>
</evidence>
<keyword evidence="3" id="KW-1185">Reference proteome</keyword>
<dbReference type="PANTHER" id="PTHR33626">
    <property type="entry name" value="ZGC:158463"/>
    <property type="match status" value="1"/>
</dbReference>
<organism evidence="2 3">
    <name type="scientific">Dryococelus australis</name>
    <dbReference type="NCBI Taxonomy" id="614101"/>
    <lineage>
        <taxon>Eukaryota</taxon>
        <taxon>Metazoa</taxon>
        <taxon>Ecdysozoa</taxon>
        <taxon>Arthropoda</taxon>
        <taxon>Hexapoda</taxon>
        <taxon>Insecta</taxon>
        <taxon>Pterygota</taxon>
        <taxon>Neoptera</taxon>
        <taxon>Polyneoptera</taxon>
        <taxon>Phasmatodea</taxon>
        <taxon>Verophasmatodea</taxon>
        <taxon>Anareolatae</taxon>
        <taxon>Phasmatidae</taxon>
        <taxon>Eurycanthinae</taxon>
        <taxon>Dryococelus</taxon>
    </lineage>
</organism>
<comment type="caution">
    <text evidence="2">The sequence shown here is derived from an EMBL/GenBank/DDBJ whole genome shotgun (WGS) entry which is preliminary data.</text>
</comment>
<sequence length="1062" mass="121778">MGDDSDVQTDKQWAKQKLPAVSSLLGPLPLFLRLQPSLLSYLALDWVPVYLVLQLRCRVYTFSHETIERASNALIYEINLHTSDEGCTSLASSGDGALYVRSNIALIASALLGLKRGRKLRLEGEGILNKITVSHNAKLRHYNTVVLPEALYEAETTMIRGMTKIHDIEKQERKILTKTREVVLRDGTWFRRPTKDLYENTDTITDKFRKRRLQFYGHLFRKGEDRLKKNIFNIVNASKSNINCMKETQEDLERLKISEEEIKDRKKFRNIIRNKKTEQDPKKEMIGRSWTEERKKKHTIVQVSCPLVLAVTPSHNPHSSSCRCVRVTHASREGKVKQLTHGVTKYRTFARYSARAPRIQRTATLPSNRVSAVYRYVCAAGGEVGGESREVGNPRLPEGVGGKKGGVIEVSMEHNRNEGTGKMGDPRENPPINGIVRHDSHTRKSGVTRPGIEPGSLWWEASRLIAQSPWPDWSWNPFAKNMCPLGLRKDLKTSLLLNFRNMTLRPELELLDVLGRTRAVLKESAYLPIPKVPGIPLNLLHDRNWGLQLLPMNEEFPVIASHKLVLVTSLPCLYTARRYYRLNDLVRVADAKGVADVDSEPNLAFTFPSPLTRAFKWLTRVGGGGRGASVCALSAGRRGIPLVLDTPRLHPESCTLPFDGDQTLDNATCRQLTRSCEDHSCLVRQQAGERRGKIEARTTGPSNGESLFEFQVPHRYTQCDENTARQIRALRLEPMACLIREAVTPLSFLLISASNMENSSRSLTRGWTIAISVQHRLEENNQGMGKTGQRHPTWKGERKENHSEMFGLCRSLGYINKQQRRSQTRTRKLHEISYQTGLQISYVKTQYMDPKSTGKRPLKTQYGKISQVARFKYLGETIQPTGLNTISNTERIVKLQKAYEITWNHYNKRAVSRNAKPRHYNTVVLPEALYKAETTMIRGMTKIHDIEKQERKILTKTHGVVLRDGTWFRRPTKDLYENTDIITDKFRKRRLQFYGHLFRKGEDRLKKNIFNIVNASKSNINCMKETQEDLERLKISEEEIKDRKKFRNRIRNKKIDNYIFKK</sequence>
<dbReference type="EMBL" id="JARBHB010000011">
    <property type="protein sequence ID" value="KAJ8872584.1"/>
    <property type="molecule type" value="Genomic_DNA"/>
</dbReference>
<feature type="region of interest" description="Disordered" evidence="1">
    <location>
        <begin position="386"/>
        <end position="405"/>
    </location>
</feature>
<protein>
    <submittedName>
        <fullName evidence="2">Uncharacterized protein</fullName>
    </submittedName>
</protein>